<dbReference type="PANTHER" id="PTHR31687:SF3">
    <property type="entry name" value="PROTEIN URG3"/>
    <property type="match status" value="1"/>
</dbReference>
<dbReference type="PANTHER" id="PTHR31687">
    <property type="match status" value="1"/>
</dbReference>
<dbReference type="EMBL" id="JPOX01000003">
    <property type="protein sequence ID" value="KFX52330.1"/>
    <property type="molecule type" value="Genomic_DNA"/>
</dbReference>
<comment type="caution">
    <text evidence="1">The sequence shown here is derived from an EMBL/GenBank/DDBJ whole genome shotgun (WGS) entry which is preliminary data.</text>
</comment>
<sequence length="433" mass="48240">MDPEIEYILSLKAVREQAHKVLELAEQGKLTHFNYHHEKLSVAADYVIELIQRDFGPDKYNLIPPHGRWQHFEVGGLPRIESLLSQWEGKGYDNVERVRGLVDLFFVSVLLDAGAGDVWKFQEPGSEQTYNRSEGIANASLHMFLNGDFASEGSSREDIVEAAALRLPHAEKFYRGFQIQKTNPLLAVDKRMELLRRLGDSLLNFPEIFGANGRPGHLVDYLLSKASGSGEIDYIELWSVLQKVLIPIWPSDRTHVDGHAVGDAWPLTCLAKSSDPNTSNKTSAIQPFHKLTQWLAYSLMVPFTRLLDITWVNPDQGTGLAEYRNGGLFVDMGVLTLKEESLARGLQGSSNDDGLPCFGASDDEIVEWRALTVALLDKLHDIIKSSPRFNGVQLTLPQVLEAGSWKAGRELAAEKRPLTKSSPIIILGDGTLF</sequence>
<dbReference type="EMBL" id="JPOX01000003">
    <property type="protein sequence ID" value="KFX52329.1"/>
    <property type="molecule type" value="Genomic_DNA"/>
</dbReference>
<dbReference type="HOGENOM" id="CLU_026445_1_0_1"/>
<evidence type="ECO:0000313" key="1">
    <source>
        <dbReference type="EMBL" id="KFX52329.1"/>
    </source>
</evidence>
<organism evidence="1">
    <name type="scientific">Talaromyces marneffei PM1</name>
    <dbReference type="NCBI Taxonomy" id="1077442"/>
    <lineage>
        <taxon>Eukaryota</taxon>
        <taxon>Fungi</taxon>
        <taxon>Dikarya</taxon>
        <taxon>Ascomycota</taxon>
        <taxon>Pezizomycotina</taxon>
        <taxon>Eurotiomycetes</taxon>
        <taxon>Eurotiomycetidae</taxon>
        <taxon>Eurotiales</taxon>
        <taxon>Trichocomaceae</taxon>
        <taxon>Talaromyces</taxon>
        <taxon>Talaromyces sect. Talaromyces</taxon>
    </lineage>
</organism>
<dbReference type="AlphaFoldDB" id="A0A093VQP3"/>
<dbReference type="eggNOG" id="ENOG502QR4F">
    <property type="taxonomic scope" value="Eukaryota"/>
</dbReference>
<gene>
    <name evidence="1" type="ORF">GQ26_0032250</name>
</gene>
<dbReference type="Pfam" id="PF07958">
    <property type="entry name" value="DUF1688"/>
    <property type="match status" value="1"/>
</dbReference>
<accession>A0A093VQP3</accession>
<reference evidence="1" key="1">
    <citation type="journal article" date="2014" name="PLoS Genet.">
        <title>Signature Gene Expression Reveals Novel Clues to the Molecular Mechanisms of Dimorphic Transition in Penicillium marneffei.</title>
        <authorList>
            <person name="Yang E."/>
            <person name="Wang G."/>
            <person name="Cai J."/>
            <person name="Woo P.C."/>
            <person name="Lau S.K."/>
            <person name="Yuen K.-Y."/>
            <person name="Chow W.-N."/>
            <person name="Lin X."/>
        </authorList>
    </citation>
    <scope>NUCLEOTIDE SEQUENCE [LARGE SCALE GENOMIC DNA]</scope>
    <source>
        <strain evidence="1">PM1</strain>
    </source>
</reference>
<protein>
    <submittedName>
        <fullName evidence="1">Uracil catabolism protein 4</fullName>
    </submittedName>
</protein>
<dbReference type="InterPro" id="IPR012469">
    <property type="entry name" value="DUF1688"/>
</dbReference>
<proteinExistence type="predicted"/>
<name>A0A093VQP3_TALMA</name>